<name>A0A7R8CKZ8_LEPSM</name>
<evidence type="ECO:0000313" key="7">
    <source>
        <dbReference type="Proteomes" id="UP000675881"/>
    </source>
</evidence>
<dbReference type="GO" id="GO:0000978">
    <property type="term" value="F:RNA polymerase II cis-regulatory region sequence-specific DNA binding"/>
    <property type="evidence" value="ECO:0007669"/>
    <property type="project" value="TreeGrafter"/>
</dbReference>
<feature type="compositionally biased region" description="Low complexity" evidence="5">
    <location>
        <begin position="322"/>
        <end position="356"/>
    </location>
</feature>
<protein>
    <submittedName>
        <fullName evidence="6">Runt-related transcription factor 3,Runt-related transcription factor 1,Protein lozenge,Runt-related transcription factor 2,Segmentation protein Runt</fullName>
    </submittedName>
</protein>
<dbReference type="GO" id="GO:0005524">
    <property type="term" value="F:ATP binding"/>
    <property type="evidence" value="ECO:0007669"/>
    <property type="project" value="InterPro"/>
</dbReference>
<dbReference type="Proteomes" id="UP000675881">
    <property type="component" value="Chromosome 14"/>
</dbReference>
<gene>
    <name evidence="6" type="ORF">LSAA_4569</name>
</gene>
<proteinExistence type="predicted"/>
<dbReference type="SUPFAM" id="SSF49417">
    <property type="entry name" value="p53-like transcription factors"/>
    <property type="match status" value="1"/>
</dbReference>
<comment type="subcellular location">
    <subcellularLocation>
        <location evidence="1">Nucleus</location>
    </subcellularLocation>
</comment>
<dbReference type="OrthoDB" id="10029800at2759"/>
<reference evidence="6" key="1">
    <citation type="submission" date="2021-02" db="EMBL/GenBank/DDBJ databases">
        <authorList>
            <person name="Bekaert M."/>
        </authorList>
    </citation>
    <scope>NUCLEOTIDE SEQUENCE</scope>
    <source>
        <strain evidence="6">IoA-00</strain>
    </source>
</reference>
<evidence type="ECO:0000256" key="2">
    <source>
        <dbReference type="ARBA" id="ARBA00023015"/>
    </source>
</evidence>
<keyword evidence="3" id="KW-0804">Transcription</keyword>
<dbReference type="GO" id="GO:0000981">
    <property type="term" value="F:DNA-binding transcription factor activity, RNA polymerase II-specific"/>
    <property type="evidence" value="ECO:0007669"/>
    <property type="project" value="TreeGrafter"/>
</dbReference>
<feature type="region of interest" description="Disordered" evidence="5">
    <location>
        <begin position="266"/>
        <end position="367"/>
    </location>
</feature>
<evidence type="ECO:0000256" key="3">
    <source>
        <dbReference type="ARBA" id="ARBA00023163"/>
    </source>
</evidence>
<feature type="region of interest" description="Disordered" evidence="5">
    <location>
        <begin position="204"/>
        <end position="254"/>
    </location>
</feature>
<dbReference type="InterPro" id="IPR008967">
    <property type="entry name" value="p53-like_TF_DNA-bd_sf"/>
</dbReference>
<feature type="compositionally biased region" description="Polar residues" evidence="5">
    <location>
        <begin position="266"/>
        <end position="280"/>
    </location>
</feature>
<evidence type="ECO:0000256" key="1">
    <source>
        <dbReference type="ARBA" id="ARBA00004123"/>
    </source>
</evidence>
<dbReference type="EMBL" id="HG994593">
    <property type="protein sequence ID" value="CAF2852502.1"/>
    <property type="molecule type" value="Genomic_DNA"/>
</dbReference>
<organism evidence="6 7">
    <name type="scientific">Lepeophtheirus salmonis</name>
    <name type="common">Salmon louse</name>
    <name type="synonym">Caligus salmonis</name>
    <dbReference type="NCBI Taxonomy" id="72036"/>
    <lineage>
        <taxon>Eukaryota</taxon>
        <taxon>Metazoa</taxon>
        <taxon>Ecdysozoa</taxon>
        <taxon>Arthropoda</taxon>
        <taxon>Crustacea</taxon>
        <taxon>Multicrustacea</taxon>
        <taxon>Hexanauplia</taxon>
        <taxon>Copepoda</taxon>
        <taxon>Siphonostomatoida</taxon>
        <taxon>Caligidae</taxon>
        <taxon>Lepeophtheirus</taxon>
    </lineage>
</organism>
<dbReference type="InterPro" id="IPR012346">
    <property type="entry name" value="p53/RUNT-type_TF_DNA-bd_sf"/>
</dbReference>
<feature type="compositionally biased region" description="Polar residues" evidence="5">
    <location>
        <begin position="236"/>
        <end position="254"/>
    </location>
</feature>
<accession>A0A7R8CKZ8</accession>
<dbReference type="PROSITE" id="PS51062">
    <property type="entry name" value="RUNT"/>
    <property type="match status" value="1"/>
</dbReference>
<feature type="region of interest" description="Disordered" evidence="5">
    <location>
        <begin position="1"/>
        <end position="60"/>
    </location>
</feature>
<dbReference type="InterPro" id="IPR000040">
    <property type="entry name" value="AML1_Runt"/>
</dbReference>
<dbReference type="FunFam" id="2.60.40.720:FF:000004">
    <property type="entry name" value="runt-related transcription factor 3"/>
    <property type="match status" value="1"/>
</dbReference>
<dbReference type="PANTHER" id="PTHR11950">
    <property type="entry name" value="RUNT RELATED"/>
    <property type="match status" value="1"/>
</dbReference>
<dbReference type="PANTHER" id="PTHR11950:SF31">
    <property type="entry name" value="SEGMENTATION PROTEIN RUNT"/>
    <property type="match status" value="1"/>
</dbReference>
<feature type="region of interest" description="Disordered" evidence="5">
    <location>
        <begin position="463"/>
        <end position="487"/>
    </location>
</feature>
<feature type="compositionally biased region" description="Basic and acidic residues" evidence="5">
    <location>
        <begin position="287"/>
        <end position="310"/>
    </location>
</feature>
<dbReference type="PRINTS" id="PR00967">
    <property type="entry name" value="ONCOGENEAML1"/>
</dbReference>
<feature type="compositionally biased region" description="Low complexity" evidence="5">
    <location>
        <begin position="7"/>
        <end position="57"/>
    </location>
</feature>
<dbReference type="GO" id="GO:0005634">
    <property type="term" value="C:nucleus"/>
    <property type="evidence" value="ECO:0007669"/>
    <property type="project" value="UniProtKB-SubCell"/>
</dbReference>
<dbReference type="AlphaFoldDB" id="A0A7R8CKZ8"/>
<keyword evidence="7" id="KW-1185">Reference proteome</keyword>
<dbReference type="InterPro" id="IPR013524">
    <property type="entry name" value="Runt_dom"/>
</dbReference>
<keyword evidence="4" id="KW-0539">Nucleus</keyword>
<dbReference type="Pfam" id="PF00853">
    <property type="entry name" value="Runt"/>
    <property type="match status" value="1"/>
</dbReference>
<feature type="compositionally biased region" description="Polar residues" evidence="5">
    <location>
        <begin position="357"/>
        <end position="367"/>
    </location>
</feature>
<evidence type="ECO:0000256" key="4">
    <source>
        <dbReference type="ARBA" id="ARBA00023242"/>
    </source>
</evidence>
<sequence>MHDCVMNSNDTMTTNSSNNSNSARGKSSSFHSSANNNSGSDSSDNSSSHTKSNNSGAPFSLSSRLVVGRETTLPNHWRSNKTLPVAFKVIALGDISDGTIVTLRAGNDENYCAELRNCSAVMKNQIAKFNDLRFVGRSGRGKSFNLTITISSTPPQIAVYTKCMKVTVDGPREPRSKTRQQQHFRPFFDTRFAPQLLEIRRKEQFNTPDPSPNGSNDPLSNGSSVPPDNPHHQHWSGGSNYGPPSNNVVLSTGGSSSAAYKRLGATTTTNTDESPSSSQIPAVLTDRTGREPERVYGHNRTSDELVKTEIDPLSTSDIQDRSPSSENNNTNGESSVRYTQQQTPQQQQHLSQQVIQHSLSGAAPSQQQVIHNQSNLQVGSSLSPTSSSLDYSSSPVSAAATFNTYPPPDNYNYYGPPSGGWNVYEYILDDPSHIHHHHLSAAAVAQHQGHLRGDHQVVVESNYSSLDENESSEVGQTGPMRGGYRERSEHFWRPY</sequence>
<feature type="compositionally biased region" description="Polar residues" evidence="5">
    <location>
        <begin position="205"/>
        <end position="226"/>
    </location>
</feature>
<evidence type="ECO:0000313" key="6">
    <source>
        <dbReference type="EMBL" id="CAF2852502.1"/>
    </source>
</evidence>
<dbReference type="Gene3D" id="2.60.40.720">
    <property type="match status" value="1"/>
</dbReference>
<keyword evidence="2" id="KW-0805">Transcription regulation</keyword>
<evidence type="ECO:0000256" key="5">
    <source>
        <dbReference type="SAM" id="MobiDB-lite"/>
    </source>
</evidence>